<evidence type="ECO:0000313" key="1">
    <source>
        <dbReference type="EMBL" id="CDY34114.1"/>
    </source>
</evidence>
<protein>
    <submittedName>
        <fullName evidence="1">BnaC01g28540D protein</fullName>
    </submittedName>
</protein>
<gene>
    <name evidence="1" type="primary">BnaC01g28540D</name>
    <name evidence="1" type="ORF">GSBRNA2T00056058001</name>
</gene>
<dbReference type="AlphaFoldDB" id="A0A078H9F7"/>
<name>A0A078H9F7_BRANA</name>
<dbReference type="Gramene" id="CDY34114">
    <property type="protein sequence ID" value="CDY34114"/>
    <property type="gene ID" value="GSBRNA2T00056058001"/>
</dbReference>
<sequence>MGGSKKLVVSKTSSSRTTESALGFLLL</sequence>
<dbReference type="Proteomes" id="UP000028999">
    <property type="component" value="Unassembled WGS sequence"/>
</dbReference>
<dbReference type="PaxDb" id="3708-A0A078H9F7"/>
<reference evidence="1 2" key="1">
    <citation type="journal article" date="2014" name="Science">
        <title>Plant genetics. Early allopolyploid evolution in the post-Neolithic Brassica napus oilseed genome.</title>
        <authorList>
            <person name="Chalhoub B."/>
            <person name="Denoeud F."/>
            <person name="Liu S."/>
            <person name="Parkin I.A."/>
            <person name="Tang H."/>
            <person name="Wang X."/>
            <person name="Chiquet J."/>
            <person name="Belcram H."/>
            <person name="Tong C."/>
            <person name="Samans B."/>
            <person name="Correa M."/>
            <person name="Da Silva C."/>
            <person name="Just J."/>
            <person name="Falentin C."/>
            <person name="Koh C.S."/>
            <person name="Le Clainche I."/>
            <person name="Bernard M."/>
            <person name="Bento P."/>
            <person name="Noel B."/>
            <person name="Labadie K."/>
            <person name="Alberti A."/>
            <person name="Charles M."/>
            <person name="Arnaud D."/>
            <person name="Guo H."/>
            <person name="Daviaud C."/>
            <person name="Alamery S."/>
            <person name="Jabbari K."/>
            <person name="Zhao M."/>
            <person name="Edger P.P."/>
            <person name="Chelaifa H."/>
            <person name="Tack D."/>
            <person name="Lassalle G."/>
            <person name="Mestiri I."/>
            <person name="Schnel N."/>
            <person name="Le Paslier M.C."/>
            <person name="Fan G."/>
            <person name="Renault V."/>
            <person name="Bayer P.E."/>
            <person name="Golicz A.A."/>
            <person name="Manoli S."/>
            <person name="Lee T.H."/>
            <person name="Thi V.H."/>
            <person name="Chalabi S."/>
            <person name="Hu Q."/>
            <person name="Fan C."/>
            <person name="Tollenaere R."/>
            <person name="Lu Y."/>
            <person name="Battail C."/>
            <person name="Shen J."/>
            <person name="Sidebottom C.H."/>
            <person name="Wang X."/>
            <person name="Canaguier A."/>
            <person name="Chauveau A."/>
            <person name="Berard A."/>
            <person name="Deniot G."/>
            <person name="Guan M."/>
            <person name="Liu Z."/>
            <person name="Sun F."/>
            <person name="Lim Y.P."/>
            <person name="Lyons E."/>
            <person name="Town C.D."/>
            <person name="Bancroft I."/>
            <person name="Wang X."/>
            <person name="Meng J."/>
            <person name="Ma J."/>
            <person name="Pires J.C."/>
            <person name="King G.J."/>
            <person name="Brunel D."/>
            <person name="Delourme R."/>
            <person name="Renard M."/>
            <person name="Aury J.M."/>
            <person name="Adams K.L."/>
            <person name="Batley J."/>
            <person name="Snowdon R.J."/>
            <person name="Tost J."/>
            <person name="Edwards D."/>
            <person name="Zhou Y."/>
            <person name="Hua W."/>
            <person name="Sharpe A.G."/>
            <person name="Paterson A.H."/>
            <person name="Guan C."/>
            <person name="Wincker P."/>
        </authorList>
    </citation>
    <scope>NUCLEOTIDE SEQUENCE [LARGE SCALE GENOMIC DNA]</scope>
    <source>
        <strain evidence="2">cv. Darmor-bzh</strain>
    </source>
</reference>
<dbReference type="EMBL" id="LK032329">
    <property type="protein sequence ID" value="CDY34114.1"/>
    <property type="molecule type" value="Genomic_DNA"/>
</dbReference>
<keyword evidence="2" id="KW-1185">Reference proteome</keyword>
<evidence type="ECO:0000313" key="2">
    <source>
        <dbReference type="Proteomes" id="UP000028999"/>
    </source>
</evidence>
<accession>A0A078H9F7</accession>
<organism evidence="1 2">
    <name type="scientific">Brassica napus</name>
    <name type="common">Rape</name>
    <dbReference type="NCBI Taxonomy" id="3708"/>
    <lineage>
        <taxon>Eukaryota</taxon>
        <taxon>Viridiplantae</taxon>
        <taxon>Streptophyta</taxon>
        <taxon>Embryophyta</taxon>
        <taxon>Tracheophyta</taxon>
        <taxon>Spermatophyta</taxon>
        <taxon>Magnoliopsida</taxon>
        <taxon>eudicotyledons</taxon>
        <taxon>Gunneridae</taxon>
        <taxon>Pentapetalae</taxon>
        <taxon>rosids</taxon>
        <taxon>malvids</taxon>
        <taxon>Brassicales</taxon>
        <taxon>Brassicaceae</taxon>
        <taxon>Brassiceae</taxon>
        <taxon>Brassica</taxon>
    </lineage>
</organism>
<proteinExistence type="predicted"/>